<comment type="function">
    <text evidence="8">Converts the free carboxyl group of a malonyl-thioester to its methyl ester by transfer of a methyl group from S-adenosyl-L-methionine (SAM). It allows to synthesize pimeloyl-ACP via the fatty acid synthetic pathway.</text>
</comment>
<keyword evidence="7 8" id="KW-0093">Biotin biosynthesis</keyword>
<keyword evidence="6 8" id="KW-0949">S-adenosyl-L-methionine</keyword>
<evidence type="ECO:0000313" key="11">
    <source>
        <dbReference type="Proteomes" id="UP001197378"/>
    </source>
</evidence>
<keyword evidence="11" id="KW-1185">Reference proteome</keyword>
<dbReference type="Proteomes" id="UP001197378">
    <property type="component" value="Unassembled WGS sequence"/>
</dbReference>
<sequence length="280" mass="32566">MILNKHLVRRHFAHAAADYEALATLQNQVGQEMIERLDLLKIDPQMLLDLGAGTGLQSRRLNRRFPRARVLAVDLALPMLQEARRRKSWRQRQWYLQADAERLPLRDQSLQMVFSNFVLQWLPDPLPALRELRRVLQPEGLILCSSLGPDSLRELRQAFRSVDEEPHVHDFLDMHDLGDAMVQAGFADPVLDVERYELHYDDLDTLLRDLRGIGAGNSQPRRGLFTPRKLQRLRSAYEEFRTPDGKLPLQYEVVHAHAWRAADRPSGELQPLQFIPRRRN</sequence>
<feature type="domain" description="Methyltransferase type 11" evidence="9">
    <location>
        <begin position="48"/>
        <end position="144"/>
    </location>
</feature>
<comment type="pathway">
    <text evidence="2 8">Cofactor biosynthesis; biotin biosynthesis.</text>
</comment>
<comment type="caution">
    <text evidence="10">The sequence shown here is derived from an EMBL/GenBank/DDBJ whole genome shotgun (WGS) entry which is preliminary data.</text>
</comment>
<dbReference type="Pfam" id="PF08241">
    <property type="entry name" value="Methyltransf_11"/>
    <property type="match status" value="1"/>
</dbReference>
<dbReference type="NCBIfam" id="TIGR02072">
    <property type="entry name" value="BioC"/>
    <property type="match status" value="1"/>
</dbReference>
<dbReference type="GO" id="GO:0032259">
    <property type="term" value="P:methylation"/>
    <property type="evidence" value="ECO:0007669"/>
    <property type="project" value="UniProtKB-KW"/>
</dbReference>
<evidence type="ECO:0000256" key="8">
    <source>
        <dbReference type="HAMAP-Rule" id="MF_00835"/>
    </source>
</evidence>
<dbReference type="InterPro" id="IPR029063">
    <property type="entry name" value="SAM-dependent_MTases_sf"/>
</dbReference>
<dbReference type="InterPro" id="IPR050602">
    <property type="entry name" value="Malonyl-ACP_OMT"/>
</dbReference>
<dbReference type="PANTHER" id="PTHR13090:SF1">
    <property type="entry name" value="ARGININE-HYDROXYLASE NDUFAF5, MITOCHONDRIAL"/>
    <property type="match status" value="1"/>
</dbReference>
<evidence type="ECO:0000259" key="9">
    <source>
        <dbReference type="Pfam" id="PF08241"/>
    </source>
</evidence>
<evidence type="ECO:0000256" key="1">
    <source>
        <dbReference type="ARBA" id="ARBA00000852"/>
    </source>
</evidence>
<organism evidence="10 11">
    <name type="scientific">Igneacidithiobacillus copahuensis</name>
    <dbReference type="NCBI Taxonomy" id="2724909"/>
    <lineage>
        <taxon>Bacteria</taxon>
        <taxon>Pseudomonadati</taxon>
        <taxon>Pseudomonadota</taxon>
        <taxon>Acidithiobacillia</taxon>
        <taxon>Acidithiobacillales</taxon>
        <taxon>Acidithiobacillaceae</taxon>
        <taxon>Igneacidithiobacillus</taxon>
    </lineage>
</organism>
<evidence type="ECO:0000256" key="7">
    <source>
        <dbReference type="ARBA" id="ARBA00022756"/>
    </source>
</evidence>
<evidence type="ECO:0000313" key="10">
    <source>
        <dbReference type="EMBL" id="MBU2787709.1"/>
    </source>
</evidence>
<dbReference type="AlphaFoldDB" id="A0AAE2YNZ5"/>
<protein>
    <recommendedName>
        <fullName evidence="3 8">Malonyl-[acyl-carrier protein] O-methyltransferase</fullName>
        <shortName evidence="8">Malonyl-ACP O-methyltransferase</shortName>
        <ecNumber evidence="3 8">2.1.1.197</ecNumber>
    </recommendedName>
    <alternativeName>
        <fullName evidence="8">Biotin synthesis protein BioC</fullName>
    </alternativeName>
</protein>
<evidence type="ECO:0000256" key="6">
    <source>
        <dbReference type="ARBA" id="ARBA00022691"/>
    </source>
</evidence>
<gene>
    <name evidence="8 10" type="primary">bioC</name>
    <name evidence="10" type="ORF">HFQ13_05755</name>
</gene>
<accession>A0AAE2YNZ5</accession>
<dbReference type="SUPFAM" id="SSF53335">
    <property type="entry name" value="S-adenosyl-L-methionine-dependent methyltransferases"/>
    <property type="match status" value="1"/>
</dbReference>
<dbReference type="GO" id="GO:0009102">
    <property type="term" value="P:biotin biosynthetic process"/>
    <property type="evidence" value="ECO:0007669"/>
    <property type="project" value="UniProtKB-UniRule"/>
</dbReference>
<comment type="similarity">
    <text evidence="8">Belongs to the methyltransferase superfamily.</text>
</comment>
<dbReference type="RefSeq" id="WP_215873020.1">
    <property type="nucleotide sequence ID" value="NZ_JAAXYO010000066.1"/>
</dbReference>
<dbReference type="PANTHER" id="PTHR13090">
    <property type="entry name" value="ARGININE-HYDROXYLASE NDUFAF5, MITOCHONDRIAL"/>
    <property type="match status" value="1"/>
</dbReference>
<proteinExistence type="inferred from homology"/>
<dbReference type="HAMAP" id="MF_00835">
    <property type="entry name" value="BioC"/>
    <property type="match status" value="1"/>
</dbReference>
<evidence type="ECO:0000256" key="5">
    <source>
        <dbReference type="ARBA" id="ARBA00022679"/>
    </source>
</evidence>
<keyword evidence="5 8" id="KW-0808">Transferase</keyword>
<dbReference type="InterPro" id="IPR011814">
    <property type="entry name" value="BioC"/>
</dbReference>
<dbReference type="GO" id="GO:0102130">
    <property type="term" value="F:malonyl-CoA methyltransferase activity"/>
    <property type="evidence" value="ECO:0007669"/>
    <property type="project" value="UniProtKB-EC"/>
</dbReference>
<name>A0AAE2YNZ5_9PROT</name>
<dbReference type="CDD" id="cd02440">
    <property type="entry name" value="AdoMet_MTases"/>
    <property type="match status" value="1"/>
</dbReference>
<comment type="catalytic activity">
    <reaction evidence="1 8">
        <text>malonyl-[ACP] + S-adenosyl-L-methionine = malonyl-[ACP] methyl ester + S-adenosyl-L-homocysteine</text>
        <dbReference type="Rhea" id="RHEA:17105"/>
        <dbReference type="Rhea" id="RHEA-COMP:9623"/>
        <dbReference type="Rhea" id="RHEA-COMP:9954"/>
        <dbReference type="ChEBI" id="CHEBI:57856"/>
        <dbReference type="ChEBI" id="CHEBI:59789"/>
        <dbReference type="ChEBI" id="CHEBI:78449"/>
        <dbReference type="ChEBI" id="CHEBI:78845"/>
        <dbReference type="EC" id="2.1.1.197"/>
    </reaction>
</comment>
<dbReference type="EMBL" id="JAAXYO010000066">
    <property type="protein sequence ID" value="MBU2787709.1"/>
    <property type="molecule type" value="Genomic_DNA"/>
</dbReference>
<dbReference type="GO" id="GO:0010340">
    <property type="term" value="F:carboxyl-O-methyltransferase activity"/>
    <property type="evidence" value="ECO:0007669"/>
    <property type="project" value="UniProtKB-UniRule"/>
</dbReference>
<evidence type="ECO:0000256" key="2">
    <source>
        <dbReference type="ARBA" id="ARBA00004746"/>
    </source>
</evidence>
<dbReference type="Gene3D" id="3.40.50.150">
    <property type="entry name" value="Vaccinia Virus protein VP39"/>
    <property type="match status" value="1"/>
</dbReference>
<reference evidence="10" key="1">
    <citation type="journal article" date="2021" name="ISME J.">
        <title>Genomic evolution of the class Acidithiobacillia: deep-branching Proteobacteria living in extreme acidic conditions.</title>
        <authorList>
            <person name="Moya-Beltran A."/>
            <person name="Beard S."/>
            <person name="Rojas-Villalobos C."/>
            <person name="Issotta F."/>
            <person name="Gallardo Y."/>
            <person name="Ulloa R."/>
            <person name="Giaveno A."/>
            <person name="Degli Esposti M."/>
            <person name="Johnson D.B."/>
            <person name="Quatrini R."/>
        </authorList>
    </citation>
    <scope>NUCLEOTIDE SEQUENCE</scope>
    <source>
        <strain evidence="10">VAN18-1</strain>
    </source>
</reference>
<dbReference type="GO" id="GO:0008757">
    <property type="term" value="F:S-adenosylmethionine-dependent methyltransferase activity"/>
    <property type="evidence" value="ECO:0007669"/>
    <property type="project" value="InterPro"/>
</dbReference>
<evidence type="ECO:0000256" key="3">
    <source>
        <dbReference type="ARBA" id="ARBA00012327"/>
    </source>
</evidence>
<dbReference type="InterPro" id="IPR013216">
    <property type="entry name" value="Methyltransf_11"/>
</dbReference>
<keyword evidence="4 8" id="KW-0489">Methyltransferase</keyword>
<evidence type="ECO:0000256" key="4">
    <source>
        <dbReference type="ARBA" id="ARBA00022603"/>
    </source>
</evidence>
<dbReference type="EC" id="2.1.1.197" evidence="3 8"/>